<dbReference type="EMBL" id="CAJNOV010014988">
    <property type="protein sequence ID" value="CAF1565389.1"/>
    <property type="molecule type" value="Genomic_DNA"/>
</dbReference>
<name>A0A815Y2X6_9BILA</name>
<dbReference type="EMBL" id="CAJNOW010013388">
    <property type="protein sequence ID" value="CAF1620508.1"/>
    <property type="molecule type" value="Genomic_DNA"/>
</dbReference>
<reference evidence="1" key="1">
    <citation type="submission" date="2021-02" db="EMBL/GenBank/DDBJ databases">
        <authorList>
            <person name="Nowell W R."/>
        </authorList>
    </citation>
    <scope>NUCLEOTIDE SEQUENCE</scope>
</reference>
<protein>
    <submittedName>
        <fullName evidence="1">Uncharacterized protein</fullName>
    </submittedName>
</protein>
<evidence type="ECO:0000313" key="4">
    <source>
        <dbReference type="EMBL" id="CAF3978574.1"/>
    </source>
</evidence>
<dbReference type="Proteomes" id="UP000681967">
    <property type="component" value="Unassembled WGS sequence"/>
</dbReference>
<dbReference type="OrthoDB" id="10034257at2759"/>
<dbReference type="Proteomes" id="UP000681720">
    <property type="component" value="Unassembled WGS sequence"/>
</dbReference>
<accession>A0A815Y2X6</accession>
<evidence type="ECO:0000313" key="3">
    <source>
        <dbReference type="EMBL" id="CAF3934011.1"/>
    </source>
</evidence>
<evidence type="ECO:0000313" key="2">
    <source>
        <dbReference type="EMBL" id="CAF1620508.1"/>
    </source>
</evidence>
<proteinExistence type="predicted"/>
<dbReference type="EMBL" id="CAJOBH010004117">
    <property type="protein sequence ID" value="CAF3978574.1"/>
    <property type="molecule type" value="Genomic_DNA"/>
</dbReference>
<dbReference type="EMBL" id="CAJOBJ010002647">
    <property type="protein sequence ID" value="CAF3934011.1"/>
    <property type="molecule type" value="Genomic_DNA"/>
</dbReference>
<sequence length="103" mass="11691">MLVLIWSQIDNLLTGIGAYRCETAHKWADVFMSNDIEVFEDEGRGGKHHETFYGIFPELGTDAKLFTIESCSRKSADFTGTDLANYVDAKFYEITQTEKLNDV</sequence>
<dbReference type="Proteomes" id="UP000663834">
    <property type="component" value="Unassembled WGS sequence"/>
</dbReference>
<organism evidence="1 5">
    <name type="scientific">Rotaria magnacalcarata</name>
    <dbReference type="NCBI Taxonomy" id="392030"/>
    <lineage>
        <taxon>Eukaryota</taxon>
        <taxon>Metazoa</taxon>
        <taxon>Spiralia</taxon>
        <taxon>Gnathifera</taxon>
        <taxon>Rotifera</taxon>
        <taxon>Eurotatoria</taxon>
        <taxon>Bdelloidea</taxon>
        <taxon>Philodinida</taxon>
        <taxon>Philodinidae</taxon>
        <taxon>Rotaria</taxon>
    </lineage>
</organism>
<evidence type="ECO:0000313" key="1">
    <source>
        <dbReference type="EMBL" id="CAF1565389.1"/>
    </source>
</evidence>
<dbReference type="AlphaFoldDB" id="A0A815Y2X6"/>
<evidence type="ECO:0000313" key="5">
    <source>
        <dbReference type="Proteomes" id="UP000663855"/>
    </source>
</evidence>
<gene>
    <name evidence="4" type="ORF">BYL167_LOCUS12482</name>
    <name evidence="1" type="ORF">CJN711_LOCUS31486</name>
    <name evidence="3" type="ORF">GIL414_LOCUS8226</name>
    <name evidence="2" type="ORF">KQP761_LOCUS24609</name>
</gene>
<comment type="caution">
    <text evidence="1">The sequence shown here is derived from an EMBL/GenBank/DDBJ whole genome shotgun (WGS) entry which is preliminary data.</text>
</comment>
<dbReference type="Proteomes" id="UP000663855">
    <property type="component" value="Unassembled WGS sequence"/>
</dbReference>